<name>A0A2Z6ZT54_9LAMI</name>
<keyword evidence="3" id="KW-1185">Reference proteome</keyword>
<sequence>MADGWRCSDAAGRPDAAHDDAGRVLRALTGRVVAQRLRRAIERGAARCRRVFRGGGAAGLPPLRRVSGDVVTAGPNYFRVSFGPVPGSP</sequence>
<evidence type="ECO:0000313" key="2">
    <source>
        <dbReference type="EMBL" id="KZT76384.1"/>
    </source>
</evidence>
<proteinExistence type="predicted"/>
<dbReference type="GO" id="GO:0051213">
    <property type="term" value="F:dioxygenase activity"/>
    <property type="evidence" value="ECO:0007669"/>
    <property type="project" value="UniProtKB-KW"/>
</dbReference>
<reference evidence="2 3" key="1">
    <citation type="journal article" date="2015" name="Proc. Natl. Acad. Sci. U.S.A.">
        <title>The resurrection genome of Boea hygrometrica: A blueprint for survival of dehydration.</title>
        <authorList>
            <person name="Xiao L."/>
            <person name="Yang G."/>
            <person name="Zhang L."/>
            <person name="Yang X."/>
            <person name="Zhao S."/>
            <person name="Ji Z."/>
            <person name="Zhou Q."/>
            <person name="Hu M."/>
            <person name="Wang Y."/>
            <person name="Chen M."/>
            <person name="Xu Y."/>
            <person name="Jin H."/>
            <person name="Xiao X."/>
            <person name="Hu G."/>
            <person name="Bao F."/>
            <person name="Hu Y."/>
            <person name="Wan P."/>
            <person name="Li L."/>
            <person name="Deng X."/>
            <person name="Kuang T."/>
            <person name="Xiang C."/>
            <person name="Zhu J.K."/>
            <person name="Oliver M.J."/>
            <person name="He Y."/>
        </authorList>
    </citation>
    <scope>NUCLEOTIDE SEQUENCE [LARGE SCALE GENOMIC DNA]</scope>
    <source>
        <strain evidence="3">cv. XS01</strain>
    </source>
</reference>
<dbReference type="Proteomes" id="UP000250235">
    <property type="component" value="Unassembled WGS sequence"/>
</dbReference>
<gene>
    <name evidence="2" type="ORF">F511_46590</name>
</gene>
<dbReference type="EMBL" id="KV127224">
    <property type="protein sequence ID" value="KZT76384.1"/>
    <property type="molecule type" value="Genomic_DNA"/>
</dbReference>
<dbReference type="AlphaFoldDB" id="A0A2Z6ZT54"/>
<accession>A0A2Z6ZT54</accession>
<protein>
    <submittedName>
        <fullName evidence="2">2-aminoethanethiol dioxygenase-like</fullName>
    </submittedName>
</protein>
<feature type="region of interest" description="Disordered" evidence="1">
    <location>
        <begin position="1"/>
        <end position="20"/>
    </location>
</feature>
<evidence type="ECO:0000256" key="1">
    <source>
        <dbReference type="SAM" id="MobiDB-lite"/>
    </source>
</evidence>
<keyword evidence="2" id="KW-0560">Oxidoreductase</keyword>
<evidence type="ECO:0000313" key="3">
    <source>
        <dbReference type="Proteomes" id="UP000250235"/>
    </source>
</evidence>
<keyword evidence="2" id="KW-0223">Dioxygenase</keyword>
<organism evidence="2 3">
    <name type="scientific">Dorcoceras hygrometricum</name>
    <dbReference type="NCBI Taxonomy" id="472368"/>
    <lineage>
        <taxon>Eukaryota</taxon>
        <taxon>Viridiplantae</taxon>
        <taxon>Streptophyta</taxon>
        <taxon>Embryophyta</taxon>
        <taxon>Tracheophyta</taxon>
        <taxon>Spermatophyta</taxon>
        <taxon>Magnoliopsida</taxon>
        <taxon>eudicotyledons</taxon>
        <taxon>Gunneridae</taxon>
        <taxon>Pentapetalae</taxon>
        <taxon>asterids</taxon>
        <taxon>lamiids</taxon>
        <taxon>Lamiales</taxon>
        <taxon>Gesneriaceae</taxon>
        <taxon>Didymocarpoideae</taxon>
        <taxon>Trichosporeae</taxon>
        <taxon>Loxocarpinae</taxon>
        <taxon>Dorcoceras</taxon>
    </lineage>
</organism>